<evidence type="ECO:0000256" key="6">
    <source>
        <dbReference type="ARBA" id="ARBA00022776"/>
    </source>
</evidence>
<dbReference type="InterPro" id="IPR005549">
    <property type="entry name" value="Kinetochore_Nuf2_N"/>
</dbReference>
<accession>A0A165DME5</accession>
<evidence type="ECO:0000256" key="8">
    <source>
        <dbReference type="ARBA" id="ARBA00023242"/>
    </source>
</evidence>
<protein>
    <submittedName>
        <fullName evidence="14">Uncharacterized protein</fullName>
    </submittedName>
</protein>
<evidence type="ECO:0000256" key="7">
    <source>
        <dbReference type="ARBA" id="ARBA00023054"/>
    </source>
</evidence>
<keyword evidence="9" id="KW-0131">Cell cycle</keyword>
<evidence type="ECO:0000256" key="4">
    <source>
        <dbReference type="ARBA" id="ARBA00022454"/>
    </source>
</evidence>
<keyword evidence="10" id="KW-0137">Centromere</keyword>
<evidence type="ECO:0000256" key="11">
    <source>
        <dbReference type="SAM" id="Coils"/>
    </source>
</evidence>
<proteinExistence type="inferred from homology"/>
<evidence type="ECO:0000313" key="14">
    <source>
        <dbReference type="EMBL" id="KZV84901.1"/>
    </source>
</evidence>
<evidence type="ECO:0000256" key="3">
    <source>
        <dbReference type="ARBA" id="ARBA00005498"/>
    </source>
</evidence>
<dbReference type="InterPro" id="IPR038275">
    <property type="entry name" value="Nuf2_N_sf"/>
</dbReference>
<dbReference type="OrthoDB" id="8194677at2759"/>
<keyword evidence="15" id="KW-1185">Reference proteome</keyword>
<organism evidence="14 15">
    <name type="scientific">Exidia glandulosa HHB12029</name>
    <dbReference type="NCBI Taxonomy" id="1314781"/>
    <lineage>
        <taxon>Eukaryota</taxon>
        <taxon>Fungi</taxon>
        <taxon>Dikarya</taxon>
        <taxon>Basidiomycota</taxon>
        <taxon>Agaricomycotina</taxon>
        <taxon>Agaricomycetes</taxon>
        <taxon>Auriculariales</taxon>
        <taxon>Exidiaceae</taxon>
        <taxon>Exidia</taxon>
    </lineage>
</organism>
<evidence type="ECO:0000256" key="9">
    <source>
        <dbReference type="ARBA" id="ARBA00023306"/>
    </source>
</evidence>
<dbReference type="STRING" id="1314781.A0A165DME5"/>
<evidence type="ECO:0000259" key="13">
    <source>
        <dbReference type="Pfam" id="PF18595"/>
    </source>
</evidence>
<dbReference type="InterPro" id="IPR041112">
    <property type="entry name" value="Nuf2_DHR10-like"/>
</dbReference>
<evidence type="ECO:0000259" key="12">
    <source>
        <dbReference type="Pfam" id="PF03800"/>
    </source>
</evidence>
<keyword evidence="7 11" id="KW-0175">Coiled coil</keyword>
<dbReference type="GO" id="GO:0005634">
    <property type="term" value="C:nucleus"/>
    <property type="evidence" value="ECO:0007669"/>
    <property type="project" value="UniProtKB-SubCell"/>
</dbReference>
<evidence type="ECO:0000256" key="5">
    <source>
        <dbReference type="ARBA" id="ARBA00022618"/>
    </source>
</evidence>
<feature type="domain" description="Nuf2 DHR10-like" evidence="13">
    <location>
        <begin position="191"/>
        <end position="305"/>
    </location>
</feature>
<keyword evidence="6" id="KW-0498">Mitosis</keyword>
<evidence type="ECO:0000256" key="1">
    <source>
        <dbReference type="ARBA" id="ARBA00004123"/>
    </source>
</evidence>
<dbReference type="FunCoup" id="A0A165DME5">
    <property type="interactions" value="91"/>
</dbReference>
<comment type="subcellular location">
    <subcellularLocation>
        <location evidence="2">Chromosome</location>
        <location evidence="2">Centromere</location>
    </subcellularLocation>
    <subcellularLocation>
        <location evidence="1">Nucleus</location>
    </subcellularLocation>
</comment>
<comment type="similarity">
    <text evidence="3">Belongs to the NUF2 family.</text>
</comment>
<gene>
    <name evidence="14" type="ORF">EXIGLDRAFT_272005</name>
</gene>
<dbReference type="Proteomes" id="UP000077266">
    <property type="component" value="Unassembled WGS sequence"/>
</dbReference>
<keyword evidence="8" id="KW-0539">Nucleus</keyword>
<dbReference type="InParanoid" id="A0A165DME5"/>
<dbReference type="Pfam" id="PF18595">
    <property type="entry name" value="Nuf2_DHR10-like"/>
    <property type="match status" value="1"/>
</dbReference>
<keyword evidence="4" id="KW-0158">Chromosome</keyword>
<feature type="domain" description="Kinetochore protein Nuf2 N-terminal" evidence="12">
    <location>
        <begin position="7"/>
        <end position="76"/>
    </location>
</feature>
<reference evidence="14 15" key="1">
    <citation type="journal article" date="2016" name="Mol. Biol. Evol.">
        <title>Comparative Genomics of Early-Diverging Mushroom-Forming Fungi Provides Insights into the Origins of Lignocellulose Decay Capabilities.</title>
        <authorList>
            <person name="Nagy L.G."/>
            <person name="Riley R."/>
            <person name="Tritt A."/>
            <person name="Adam C."/>
            <person name="Daum C."/>
            <person name="Floudas D."/>
            <person name="Sun H."/>
            <person name="Yadav J.S."/>
            <person name="Pangilinan J."/>
            <person name="Larsson K.H."/>
            <person name="Matsuura K."/>
            <person name="Barry K."/>
            <person name="Labutti K."/>
            <person name="Kuo R."/>
            <person name="Ohm R.A."/>
            <person name="Bhattacharya S.S."/>
            <person name="Shirouzu T."/>
            <person name="Yoshinaga Y."/>
            <person name="Martin F.M."/>
            <person name="Grigoriev I.V."/>
            <person name="Hibbett D.S."/>
        </authorList>
    </citation>
    <scope>NUCLEOTIDE SEQUENCE [LARGE SCALE GENOMIC DNA]</scope>
    <source>
        <strain evidence="14 15">HHB12029</strain>
    </source>
</reference>
<dbReference type="AlphaFoldDB" id="A0A165DME5"/>
<evidence type="ECO:0000256" key="10">
    <source>
        <dbReference type="ARBA" id="ARBA00023328"/>
    </source>
</evidence>
<evidence type="ECO:0000313" key="15">
    <source>
        <dbReference type="Proteomes" id="UP000077266"/>
    </source>
</evidence>
<name>A0A165DME5_EXIGL</name>
<dbReference type="Gene3D" id="1.10.418.60">
    <property type="entry name" value="Ncd80 complex, Nuf2 subunit"/>
    <property type="match status" value="1"/>
</dbReference>
<dbReference type="GO" id="GO:0031262">
    <property type="term" value="C:Ndc80 complex"/>
    <property type="evidence" value="ECO:0007669"/>
    <property type="project" value="InterPro"/>
</dbReference>
<dbReference type="EMBL" id="KV426207">
    <property type="protein sequence ID" value="KZV84901.1"/>
    <property type="molecule type" value="Genomic_DNA"/>
</dbReference>
<keyword evidence="5" id="KW-0132">Cell division</keyword>
<dbReference type="GO" id="GO:0051301">
    <property type="term" value="P:cell division"/>
    <property type="evidence" value="ECO:0007669"/>
    <property type="project" value="UniProtKB-KW"/>
</dbReference>
<evidence type="ECO:0000256" key="2">
    <source>
        <dbReference type="ARBA" id="ARBA00004584"/>
    </source>
</evidence>
<dbReference type="PANTHER" id="PTHR48441:SF1">
    <property type="entry name" value="NT-3"/>
    <property type="match status" value="1"/>
</dbReference>
<dbReference type="Pfam" id="PF03800">
    <property type="entry name" value="Nuf2"/>
    <property type="match status" value="1"/>
</dbReference>
<sequence length="377" mass="43693">MATDEPMDICSDAVTMSILFHHLQRICVVAKYNDVRMSDLYDPDPDRTIKILSAIMNVCQFALERGELFDRLRDESKRVMEEQDLVEQELAEMKAKVAAIKAARKREEPIVQQLEAEAQALQEQLAIAYNEQQEVVHESAANKQERNALLSKLEQLKYERQVAFDTNADLKSRIVDEPEKIKFMITEMTRQATQYRQNIADNEAKARELRTKADRAVAYEQDIRAVTQVLVKVEEQQTALAAATNKFNDLKAELDQRKVEQSELQMKHTRTLKKLENAQARLRDASDTAQRKRDASEKAITRLRAEYAQMSSERKENDADVEETKKQIEAVEREMATHLRENEAQINEMLQEYARLRHQVDVYVEMLSTQMGFQVEL</sequence>
<feature type="coiled-coil region" evidence="11">
    <location>
        <begin position="69"/>
        <end position="131"/>
    </location>
</feature>
<dbReference type="PANTHER" id="PTHR48441">
    <property type="match status" value="1"/>
</dbReference>
<feature type="coiled-coil region" evidence="11">
    <location>
        <begin position="185"/>
        <end position="359"/>
    </location>
</feature>